<evidence type="ECO:0008006" key="3">
    <source>
        <dbReference type="Google" id="ProtNLM"/>
    </source>
</evidence>
<evidence type="ECO:0000313" key="1">
    <source>
        <dbReference type="EMBL" id="MDH7640555.1"/>
    </source>
</evidence>
<accession>A0ABT6N644</accession>
<protein>
    <recommendedName>
        <fullName evidence="3">Transcriptional regulator</fullName>
    </recommendedName>
</protein>
<comment type="caution">
    <text evidence="1">The sequence shown here is derived from an EMBL/GenBank/DDBJ whole genome shotgun (WGS) entry which is preliminary data.</text>
</comment>
<proteinExistence type="predicted"/>
<dbReference type="Proteomes" id="UP001160625">
    <property type="component" value="Unassembled WGS sequence"/>
</dbReference>
<keyword evidence="2" id="KW-1185">Reference proteome</keyword>
<sequence length="79" mass="8784">MERVQIMPDWPARMTAELASAYMGISKSSFIARYQPIGVKEGANTLWARAQLDAIIAKQFNLKQSPTGRGAEIDTWADL</sequence>
<name>A0ABT6N644_9SPHN</name>
<reference evidence="1" key="1">
    <citation type="submission" date="2023-04" db="EMBL/GenBank/DDBJ databases">
        <title>Sphingomonas sp. MAHUQ-71 isolated from rice field.</title>
        <authorList>
            <person name="Huq M.A."/>
        </authorList>
    </citation>
    <scope>NUCLEOTIDE SEQUENCE</scope>
    <source>
        <strain evidence="1">MAHUQ-71</strain>
    </source>
</reference>
<dbReference type="RefSeq" id="WP_281045915.1">
    <property type="nucleotide sequence ID" value="NZ_JARYGZ010000003.1"/>
</dbReference>
<evidence type="ECO:0000313" key="2">
    <source>
        <dbReference type="Proteomes" id="UP001160625"/>
    </source>
</evidence>
<organism evidence="1 2">
    <name type="scientific">Sphingomonas oryzagri</name>
    <dbReference type="NCBI Taxonomy" id="3042314"/>
    <lineage>
        <taxon>Bacteria</taxon>
        <taxon>Pseudomonadati</taxon>
        <taxon>Pseudomonadota</taxon>
        <taxon>Alphaproteobacteria</taxon>
        <taxon>Sphingomonadales</taxon>
        <taxon>Sphingomonadaceae</taxon>
        <taxon>Sphingomonas</taxon>
    </lineage>
</organism>
<dbReference type="EMBL" id="JARYGZ010000003">
    <property type="protein sequence ID" value="MDH7640555.1"/>
    <property type="molecule type" value="Genomic_DNA"/>
</dbReference>
<gene>
    <name evidence="1" type="ORF">QGN17_17610</name>
</gene>